<evidence type="ECO:0000256" key="4">
    <source>
        <dbReference type="ARBA" id="ARBA00022862"/>
    </source>
</evidence>
<reference evidence="12" key="1">
    <citation type="journal article" date="2015" name="Proc. Natl. Acad. Sci. U.S.A.">
        <title>Networks of energetic and metabolic interactions define dynamics in microbial communities.</title>
        <authorList>
            <person name="Embree M."/>
            <person name="Liu J.K."/>
            <person name="Al-Bassam M.M."/>
            <person name="Zengler K."/>
        </authorList>
    </citation>
    <scope>NUCLEOTIDE SEQUENCE</scope>
</reference>
<accession>A0A0W8F0V9</accession>
<comment type="subunit">
    <text evidence="1">Monomer.</text>
</comment>
<dbReference type="InterPro" id="IPR036249">
    <property type="entry name" value="Thioredoxin-like_sf"/>
</dbReference>
<evidence type="ECO:0000256" key="6">
    <source>
        <dbReference type="ARBA" id="ARBA00023157"/>
    </source>
</evidence>
<evidence type="ECO:0000256" key="3">
    <source>
        <dbReference type="ARBA" id="ARBA00022559"/>
    </source>
</evidence>
<dbReference type="InterPro" id="IPR013766">
    <property type="entry name" value="Thioredoxin_domain"/>
</dbReference>
<dbReference type="Gene3D" id="3.40.30.10">
    <property type="entry name" value="Glutaredoxin"/>
    <property type="match status" value="1"/>
</dbReference>
<dbReference type="EC" id="1.11.1.24" evidence="2"/>
<dbReference type="GO" id="GO:0034599">
    <property type="term" value="P:cellular response to oxidative stress"/>
    <property type="evidence" value="ECO:0007669"/>
    <property type="project" value="TreeGrafter"/>
</dbReference>
<dbReference type="FunFam" id="3.40.30.10:FF:000007">
    <property type="entry name" value="Thioredoxin-dependent thiol peroxidase"/>
    <property type="match status" value="1"/>
</dbReference>
<evidence type="ECO:0000256" key="5">
    <source>
        <dbReference type="ARBA" id="ARBA00023002"/>
    </source>
</evidence>
<dbReference type="InterPro" id="IPR000866">
    <property type="entry name" value="AhpC/TSA"/>
</dbReference>
<dbReference type="PANTHER" id="PTHR42801">
    <property type="entry name" value="THIOREDOXIN-DEPENDENT PEROXIDE REDUCTASE"/>
    <property type="match status" value="1"/>
</dbReference>
<evidence type="ECO:0000256" key="2">
    <source>
        <dbReference type="ARBA" id="ARBA00013017"/>
    </source>
</evidence>
<proteinExistence type="inferred from homology"/>
<comment type="similarity">
    <text evidence="9">Belongs to the peroxiredoxin family. BCP/PrxQ subfamily.</text>
</comment>
<dbReference type="GO" id="GO:0045454">
    <property type="term" value="P:cell redox homeostasis"/>
    <property type="evidence" value="ECO:0007669"/>
    <property type="project" value="TreeGrafter"/>
</dbReference>
<dbReference type="GO" id="GO:0008379">
    <property type="term" value="F:thioredoxin peroxidase activity"/>
    <property type="evidence" value="ECO:0007669"/>
    <property type="project" value="TreeGrafter"/>
</dbReference>
<comment type="caution">
    <text evidence="12">The sequence shown here is derived from an EMBL/GenBank/DDBJ whole genome shotgun (WGS) entry which is preliminary data.</text>
</comment>
<dbReference type="GO" id="GO:0005737">
    <property type="term" value="C:cytoplasm"/>
    <property type="evidence" value="ECO:0007669"/>
    <property type="project" value="TreeGrafter"/>
</dbReference>
<evidence type="ECO:0000256" key="1">
    <source>
        <dbReference type="ARBA" id="ARBA00011245"/>
    </source>
</evidence>
<comment type="catalytic activity">
    <reaction evidence="10">
        <text>a hydroperoxide + [thioredoxin]-dithiol = an alcohol + [thioredoxin]-disulfide + H2O</text>
        <dbReference type="Rhea" id="RHEA:62620"/>
        <dbReference type="Rhea" id="RHEA-COMP:10698"/>
        <dbReference type="Rhea" id="RHEA-COMP:10700"/>
        <dbReference type="ChEBI" id="CHEBI:15377"/>
        <dbReference type="ChEBI" id="CHEBI:29950"/>
        <dbReference type="ChEBI" id="CHEBI:30879"/>
        <dbReference type="ChEBI" id="CHEBI:35924"/>
        <dbReference type="ChEBI" id="CHEBI:50058"/>
        <dbReference type="EC" id="1.11.1.24"/>
    </reaction>
</comment>
<sequence length="163" mass="17804">MPDTPDDPLLGKPAPSFCLPDADEKKVCLADMAGKWVVVYFYPRDNTPGCTLEARSFSESTDEFTALGAVIIGVSGDSVDSHKKFSDKQNLRFTILSDTDHGVLEAYGVWKEKKIFGAIGLGTERSTFLVDPQGTVAAVWRKVKVIGHVDEVKNRVRELSGKG</sequence>
<feature type="domain" description="Thioredoxin" evidence="11">
    <location>
        <begin position="8"/>
        <end position="161"/>
    </location>
</feature>
<gene>
    <name evidence="12" type="ORF">ASZ90_015842</name>
</gene>
<dbReference type="PANTHER" id="PTHR42801:SF4">
    <property type="entry name" value="AHPC_TSA FAMILY PROTEIN"/>
    <property type="match status" value="1"/>
</dbReference>
<protein>
    <recommendedName>
        <fullName evidence="2">thioredoxin-dependent peroxiredoxin</fullName>
        <ecNumber evidence="2">1.11.1.24</ecNumber>
    </recommendedName>
    <alternativeName>
        <fullName evidence="8">Thioredoxin peroxidase</fullName>
    </alternativeName>
</protein>
<evidence type="ECO:0000313" key="12">
    <source>
        <dbReference type="EMBL" id="KUG14520.1"/>
    </source>
</evidence>
<organism evidence="12">
    <name type="scientific">hydrocarbon metagenome</name>
    <dbReference type="NCBI Taxonomy" id="938273"/>
    <lineage>
        <taxon>unclassified sequences</taxon>
        <taxon>metagenomes</taxon>
        <taxon>ecological metagenomes</taxon>
    </lineage>
</organism>
<keyword evidence="4" id="KW-0049">Antioxidant</keyword>
<evidence type="ECO:0000256" key="10">
    <source>
        <dbReference type="ARBA" id="ARBA00049091"/>
    </source>
</evidence>
<dbReference type="PIRSF" id="PIRSF000239">
    <property type="entry name" value="AHPC"/>
    <property type="match status" value="1"/>
</dbReference>
<dbReference type="EMBL" id="LNQE01001648">
    <property type="protein sequence ID" value="KUG14520.1"/>
    <property type="molecule type" value="Genomic_DNA"/>
</dbReference>
<dbReference type="InterPro" id="IPR050924">
    <property type="entry name" value="Peroxiredoxin_BCP/PrxQ"/>
</dbReference>
<evidence type="ECO:0000256" key="7">
    <source>
        <dbReference type="ARBA" id="ARBA00023284"/>
    </source>
</evidence>
<keyword evidence="3 12" id="KW-0575">Peroxidase</keyword>
<evidence type="ECO:0000259" key="11">
    <source>
        <dbReference type="PROSITE" id="PS51352"/>
    </source>
</evidence>
<keyword evidence="7" id="KW-0676">Redox-active center</keyword>
<dbReference type="PROSITE" id="PS51352">
    <property type="entry name" value="THIOREDOXIN_2"/>
    <property type="match status" value="1"/>
</dbReference>
<evidence type="ECO:0000256" key="8">
    <source>
        <dbReference type="ARBA" id="ARBA00032824"/>
    </source>
</evidence>
<dbReference type="CDD" id="cd03017">
    <property type="entry name" value="PRX_BCP"/>
    <property type="match status" value="1"/>
</dbReference>
<keyword evidence="5 12" id="KW-0560">Oxidoreductase</keyword>
<name>A0A0W8F0V9_9ZZZZ</name>
<dbReference type="AlphaFoldDB" id="A0A0W8F0V9"/>
<dbReference type="Pfam" id="PF00578">
    <property type="entry name" value="AhpC-TSA"/>
    <property type="match status" value="1"/>
</dbReference>
<evidence type="ECO:0000256" key="9">
    <source>
        <dbReference type="ARBA" id="ARBA00038489"/>
    </source>
</evidence>
<keyword evidence="6" id="KW-1015">Disulfide bond</keyword>
<dbReference type="InterPro" id="IPR024706">
    <property type="entry name" value="Peroxiredoxin_AhpC-typ"/>
</dbReference>
<dbReference type="SUPFAM" id="SSF52833">
    <property type="entry name" value="Thioredoxin-like"/>
    <property type="match status" value="1"/>
</dbReference>